<protein>
    <submittedName>
        <fullName evidence="1">Uncharacterized protein</fullName>
    </submittedName>
</protein>
<name>Q2QMW5_ORYSJ</name>
<gene>
    <name evidence="1" type="ordered locus">LOC_Os12g39790</name>
</gene>
<evidence type="ECO:0000313" key="1">
    <source>
        <dbReference type="EMBL" id="ABA99750.1"/>
    </source>
</evidence>
<proteinExistence type="predicted"/>
<accession>Q2QMW5</accession>
<organism evidence="1">
    <name type="scientific">Oryza sativa subsp. japonica</name>
    <name type="common">Rice</name>
    <dbReference type="NCBI Taxonomy" id="39947"/>
    <lineage>
        <taxon>Eukaryota</taxon>
        <taxon>Viridiplantae</taxon>
        <taxon>Streptophyta</taxon>
        <taxon>Embryophyta</taxon>
        <taxon>Tracheophyta</taxon>
        <taxon>Spermatophyta</taxon>
        <taxon>Magnoliopsida</taxon>
        <taxon>Liliopsida</taxon>
        <taxon>Poales</taxon>
        <taxon>Poaceae</taxon>
        <taxon>BOP clade</taxon>
        <taxon>Oryzoideae</taxon>
        <taxon>Oryzeae</taxon>
        <taxon>Oryzinae</taxon>
        <taxon>Oryza</taxon>
        <taxon>Oryza sativa</taxon>
    </lineage>
</organism>
<dbReference type="AlphaFoldDB" id="Q2QMW5"/>
<sequence>MASPRAQLSRQKGVGSVDVRIEQSYQGCGAGQKINFESDYISLWELKQEVAALVMPTRELTATSFINPILKVDQNKHKIDEKSVSDIHDKYWLANIINRAYLLAIFSSNFCAVIFLSMEAMQEQHSKRSILGTEAAEDDSLMKSYMLLLSANADSGNLTRSFALPQPMWDYSTISPFTHWCPSLNPSPPLQQSPPSHIGVPQPFTAPSPCIDPTEQAHGPSARTVIQLDDVARFRNQRQYNSSQSYMLIKDGWKLQSHFLMLIIDCRLQASLLEGLSSCQGNRCESA</sequence>
<dbReference type="EMBL" id="DP000011">
    <property type="protein sequence ID" value="ABA99750.1"/>
    <property type="molecule type" value="Genomic_DNA"/>
</dbReference>
<reference evidence="1" key="3">
    <citation type="submission" date="2006-01" db="EMBL/GenBank/DDBJ databases">
        <authorList>
            <person name="Buell R."/>
        </authorList>
    </citation>
    <scope>NUCLEOTIDE SEQUENCE</scope>
</reference>
<reference evidence="1" key="1">
    <citation type="journal article" date="2005" name="BMC Biol.">
        <title>The sequence of rice chromosomes 11 and 12, rich in disease resistance genes and recent gene duplications.</title>
        <authorList>
            <consortium name="The rice chromosomes 11 and 12 sequencing consortia"/>
        </authorList>
    </citation>
    <scope>NUCLEOTIDE SEQUENCE [LARGE SCALE GENOMIC DNA]</scope>
</reference>
<reference evidence="1" key="2">
    <citation type="submission" date="2005-04" db="EMBL/GenBank/DDBJ databases">
        <authorList>
            <person name="Buell C.R."/>
            <person name="Wing R.A."/>
            <person name="McCombie W.A."/>
            <person name="Ouyang S."/>
        </authorList>
    </citation>
    <scope>NUCLEOTIDE SEQUENCE</scope>
</reference>